<name>A0A401TSP3_CHIPU</name>
<reference evidence="2 3" key="1">
    <citation type="journal article" date="2018" name="Nat. Ecol. Evol.">
        <title>Shark genomes provide insights into elasmobranch evolution and the origin of vertebrates.</title>
        <authorList>
            <person name="Hara Y"/>
            <person name="Yamaguchi K"/>
            <person name="Onimaru K"/>
            <person name="Kadota M"/>
            <person name="Koyanagi M"/>
            <person name="Keeley SD"/>
            <person name="Tatsumi K"/>
            <person name="Tanaka K"/>
            <person name="Motone F"/>
            <person name="Kageyama Y"/>
            <person name="Nozu R"/>
            <person name="Adachi N"/>
            <person name="Nishimura O"/>
            <person name="Nakagawa R"/>
            <person name="Tanegashima C"/>
            <person name="Kiyatake I"/>
            <person name="Matsumoto R"/>
            <person name="Murakumo K"/>
            <person name="Nishida K"/>
            <person name="Terakita A"/>
            <person name="Kuratani S"/>
            <person name="Sato K"/>
            <person name="Hyodo S Kuraku.S."/>
        </authorList>
    </citation>
    <scope>NUCLEOTIDE SEQUENCE [LARGE SCALE GENOMIC DNA]</scope>
</reference>
<keyword evidence="3" id="KW-1185">Reference proteome</keyword>
<feature type="non-terminal residue" evidence="2">
    <location>
        <position position="68"/>
    </location>
</feature>
<evidence type="ECO:0000313" key="2">
    <source>
        <dbReference type="EMBL" id="GCC45639.1"/>
    </source>
</evidence>
<accession>A0A401TSP3</accession>
<feature type="region of interest" description="Disordered" evidence="1">
    <location>
        <begin position="14"/>
        <end position="68"/>
    </location>
</feature>
<dbReference type="EMBL" id="BEZZ01169682">
    <property type="protein sequence ID" value="GCC45639.1"/>
    <property type="molecule type" value="Genomic_DNA"/>
</dbReference>
<organism evidence="2 3">
    <name type="scientific">Chiloscyllium punctatum</name>
    <name type="common">Brownbanded bambooshark</name>
    <name type="synonym">Hemiscyllium punctatum</name>
    <dbReference type="NCBI Taxonomy" id="137246"/>
    <lineage>
        <taxon>Eukaryota</taxon>
        <taxon>Metazoa</taxon>
        <taxon>Chordata</taxon>
        <taxon>Craniata</taxon>
        <taxon>Vertebrata</taxon>
        <taxon>Chondrichthyes</taxon>
        <taxon>Elasmobranchii</taxon>
        <taxon>Galeomorphii</taxon>
        <taxon>Galeoidea</taxon>
        <taxon>Orectolobiformes</taxon>
        <taxon>Hemiscylliidae</taxon>
        <taxon>Chiloscyllium</taxon>
    </lineage>
</organism>
<evidence type="ECO:0000313" key="3">
    <source>
        <dbReference type="Proteomes" id="UP000287033"/>
    </source>
</evidence>
<sequence length="68" mass="7761">MDRLHLFFKLMRRAARKKRHGAQERGGQQEAASSPSHDAIGKVQRQGARVMPRFVVGPDRTQMGYRQA</sequence>
<proteinExistence type="predicted"/>
<dbReference type="Proteomes" id="UP000287033">
    <property type="component" value="Unassembled WGS sequence"/>
</dbReference>
<gene>
    <name evidence="2" type="ORF">chiPu_0029908</name>
</gene>
<dbReference type="AlphaFoldDB" id="A0A401TSP3"/>
<comment type="caution">
    <text evidence="2">The sequence shown here is derived from an EMBL/GenBank/DDBJ whole genome shotgun (WGS) entry which is preliminary data.</text>
</comment>
<protein>
    <submittedName>
        <fullName evidence="2">Uncharacterized protein</fullName>
    </submittedName>
</protein>
<evidence type="ECO:0000256" key="1">
    <source>
        <dbReference type="SAM" id="MobiDB-lite"/>
    </source>
</evidence>